<organism evidence="2">
    <name type="scientific">Lygus hesperus</name>
    <name type="common">Western plant bug</name>
    <dbReference type="NCBI Taxonomy" id="30085"/>
    <lineage>
        <taxon>Eukaryota</taxon>
        <taxon>Metazoa</taxon>
        <taxon>Ecdysozoa</taxon>
        <taxon>Arthropoda</taxon>
        <taxon>Hexapoda</taxon>
        <taxon>Insecta</taxon>
        <taxon>Pterygota</taxon>
        <taxon>Neoptera</taxon>
        <taxon>Paraneoptera</taxon>
        <taxon>Hemiptera</taxon>
        <taxon>Heteroptera</taxon>
        <taxon>Panheteroptera</taxon>
        <taxon>Cimicomorpha</taxon>
        <taxon>Miridae</taxon>
        <taxon>Mirini</taxon>
        <taxon>Lygus</taxon>
    </lineage>
</organism>
<gene>
    <name evidence="2" type="primary">eno_3</name>
    <name evidence="2" type="ORF">CM83_20657</name>
    <name evidence="3" type="ORF">g.57737</name>
</gene>
<accession>A0A0A9ZAT0</accession>
<reference evidence="3" key="3">
    <citation type="journal article" date="2016" name="Gigascience">
        <title>De novo construction of an expanded transcriptome assembly for the western tarnished plant bug, Lygus hesperus.</title>
        <authorList>
            <person name="Tassone E.E."/>
            <person name="Geib S.M."/>
            <person name="Hall B."/>
            <person name="Fabrick J.A."/>
            <person name="Brent C.S."/>
            <person name="Hull J.J."/>
        </authorList>
    </citation>
    <scope>NUCLEOTIDE SEQUENCE</scope>
</reference>
<protein>
    <submittedName>
        <fullName evidence="2">Enolase</fullName>
    </submittedName>
</protein>
<dbReference type="PANTHER" id="PTHR11008:SF9">
    <property type="entry name" value="PROTEIN TAKEOUT-LIKE PROTEIN"/>
    <property type="match status" value="1"/>
</dbReference>
<dbReference type="Gene3D" id="3.15.10.30">
    <property type="entry name" value="Haemolymph juvenile hormone binding protein"/>
    <property type="match status" value="1"/>
</dbReference>
<dbReference type="InterPro" id="IPR010562">
    <property type="entry name" value="Haemolymph_juvenile_hormone-bd"/>
</dbReference>
<reference evidence="2" key="1">
    <citation type="journal article" date="2014" name="PLoS ONE">
        <title>Transcriptome-Based Identification of ABC Transporters in the Western Tarnished Plant Bug Lygus hesperus.</title>
        <authorList>
            <person name="Hull J.J."/>
            <person name="Chaney K."/>
            <person name="Geib S.M."/>
            <person name="Fabrick J.A."/>
            <person name="Brent C.S."/>
            <person name="Walsh D."/>
            <person name="Lavine L.C."/>
        </authorList>
    </citation>
    <scope>NUCLEOTIDE SEQUENCE</scope>
</reference>
<dbReference type="AlphaFoldDB" id="A0A0A9ZAT0"/>
<name>A0A0A9ZAT0_LYGHE</name>
<dbReference type="Pfam" id="PF06585">
    <property type="entry name" value="JHBP"/>
    <property type="match status" value="1"/>
</dbReference>
<reference evidence="2" key="2">
    <citation type="submission" date="2014-07" db="EMBL/GenBank/DDBJ databases">
        <authorList>
            <person name="Hull J."/>
        </authorList>
    </citation>
    <scope>NUCLEOTIDE SEQUENCE</scope>
</reference>
<dbReference type="PANTHER" id="PTHR11008">
    <property type="entry name" value="PROTEIN TAKEOUT-LIKE PROTEIN"/>
    <property type="match status" value="1"/>
</dbReference>
<feature type="signal peptide" evidence="1">
    <location>
        <begin position="1"/>
        <end position="24"/>
    </location>
</feature>
<sequence>ATRKMRLVILALGLLAAICATSRASPTYLEDVELRVGNYIDDLVRKALEYIRSLLQKHDPYPVPAMPQQIVTGDDIRLVATFNNLTVSNASNFIINKIENNIIGFWAKFDVSVPNMHLEGGYQVMGTVKGKAVTGNGNFKLNITQLDTSGYVRVGFASWWLQMTEMDIDYTIQDLQFTETGLVVEGMTQDQIQTLFSQTFLDYFKNNEKYVSSQVASYVKGIANDIMKGKNLKQLLEWLNNVIHGNILPS</sequence>
<dbReference type="InterPro" id="IPR038606">
    <property type="entry name" value="To_sf"/>
</dbReference>
<evidence type="ECO:0000256" key="1">
    <source>
        <dbReference type="SAM" id="SignalP"/>
    </source>
</evidence>
<feature type="non-terminal residue" evidence="2">
    <location>
        <position position="1"/>
    </location>
</feature>
<keyword evidence="1" id="KW-0732">Signal</keyword>
<feature type="chain" id="PRO_5007390103" evidence="1">
    <location>
        <begin position="25"/>
        <end position="250"/>
    </location>
</feature>
<evidence type="ECO:0000313" key="3">
    <source>
        <dbReference type="EMBL" id="JAQ07969.1"/>
    </source>
</evidence>
<dbReference type="EMBL" id="GBHO01001222">
    <property type="protein sequence ID" value="JAG42382.1"/>
    <property type="molecule type" value="Transcribed_RNA"/>
</dbReference>
<dbReference type="EMBL" id="GDHC01010660">
    <property type="protein sequence ID" value="JAQ07969.1"/>
    <property type="molecule type" value="Transcribed_RNA"/>
</dbReference>
<evidence type="ECO:0000313" key="2">
    <source>
        <dbReference type="EMBL" id="JAG42382.1"/>
    </source>
</evidence>
<proteinExistence type="predicted"/>